<evidence type="ECO:0000256" key="1">
    <source>
        <dbReference type="SAM" id="Phobius"/>
    </source>
</evidence>
<organism evidence="2">
    <name type="scientific">Acinetobacter phage vB_Ab_164_KEN_03</name>
    <dbReference type="NCBI Taxonomy" id="3143022"/>
    <lineage>
        <taxon>Viruses</taxon>
    </lineage>
</organism>
<gene>
    <name evidence="2" type="ORF">ORXJVWJA_CDS0002</name>
</gene>
<dbReference type="EMBL" id="PP841139">
    <property type="protein sequence ID" value="XCN27835.1"/>
    <property type="molecule type" value="Genomic_DNA"/>
</dbReference>
<proteinExistence type="predicted"/>
<keyword evidence="1" id="KW-0812">Transmembrane</keyword>
<keyword evidence="1" id="KW-1133">Transmembrane helix</keyword>
<feature type="transmembrane region" description="Helical" evidence="1">
    <location>
        <begin position="16"/>
        <end position="35"/>
    </location>
</feature>
<reference evidence="2" key="1">
    <citation type="submission" date="2024-05" db="EMBL/GenBank/DDBJ databases">
        <title>Complete Genome Sequences of 14 Acinetobacter baumannii phages isolated in Kenya.</title>
        <authorList>
            <person name="Mwai F."/>
            <person name="Kigen C."/>
            <person name="Makobe C."/>
            <person name="Georges M."/>
            <person name="Mutai I."/>
            <person name="Odoyo E."/>
            <person name="Gachoya M."/>
            <person name="Musila L."/>
        </authorList>
    </citation>
    <scope>NUCLEOTIDE SEQUENCE</scope>
</reference>
<accession>A0AAU8KXM6</accession>
<sequence length="38" mass="4555">MHPIKLIRNTPMNTDMIVLILLYIIVLNMMLYVYLMSE</sequence>
<keyword evidence="1" id="KW-0472">Membrane</keyword>
<name>A0AAU8KXM6_9VIRU</name>
<protein>
    <submittedName>
        <fullName evidence="2">Uncharacterized protein</fullName>
    </submittedName>
</protein>
<evidence type="ECO:0000313" key="2">
    <source>
        <dbReference type="EMBL" id="XCN27835.1"/>
    </source>
</evidence>